<dbReference type="HOGENOM" id="CLU_097298_1_0_1"/>
<reference evidence="2" key="2">
    <citation type="submission" date="2025-08" db="UniProtKB">
        <authorList>
            <consortium name="Ensembl"/>
        </authorList>
    </citation>
    <scope>IDENTIFICATION</scope>
</reference>
<organism evidence="2 3">
    <name type="scientific">Lepisosteus oculatus</name>
    <name type="common">Spotted gar</name>
    <dbReference type="NCBI Taxonomy" id="7918"/>
    <lineage>
        <taxon>Eukaryota</taxon>
        <taxon>Metazoa</taxon>
        <taxon>Chordata</taxon>
        <taxon>Craniata</taxon>
        <taxon>Vertebrata</taxon>
        <taxon>Euteleostomi</taxon>
        <taxon>Actinopterygii</taxon>
        <taxon>Neopterygii</taxon>
        <taxon>Holostei</taxon>
        <taxon>Semionotiformes</taxon>
        <taxon>Lepisosteidae</taxon>
        <taxon>Lepisosteus</taxon>
    </lineage>
</organism>
<dbReference type="PANTHER" id="PTHR33768">
    <property type="entry name" value="MIP11318P"/>
    <property type="match status" value="1"/>
</dbReference>
<accession>W5M4D0</accession>
<dbReference type="OMA" id="NQENCAI"/>
<dbReference type="GeneTree" id="ENSGT00940000164099"/>
<dbReference type="EMBL" id="AHAT01025051">
    <property type="status" value="NOT_ANNOTATED_CDS"/>
    <property type="molecule type" value="Genomic_DNA"/>
</dbReference>
<dbReference type="InParanoid" id="W5M4D0"/>
<sequence length="167" mass="20296">QCTEIVRASQCCKMQHRAYQPVLPCGNKYLQQKWDITCYKEHRRKVKSAQPMVNTTSPQAYGHLHVKMKKLKLEEERLSVIQRDNDMLLGKMSYIMRTTGRIDNRNDYEYKSLSREKRQQELLRVTKENQVILERISHCGSRYSVERWREDWRRTEKYMERIAHYPR</sequence>
<dbReference type="InterPro" id="IPR038792">
    <property type="entry name" value="CFAP97D1/2"/>
</dbReference>
<dbReference type="STRING" id="7918.ENSLOCP00000003238"/>
<reference evidence="2" key="3">
    <citation type="submission" date="2025-09" db="UniProtKB">
        <authorList>
            <consortium name="Ensembl"/>
        </authorList>
    </citation>
    <scope>IDENTIFICATION</scope>
</reference>
<comment type="similarity">
    <text evidence="1">Belongs to the CFAP97 family.</text>
</comment>
<keyword evidence="3" id="KW-1185">Reference proteome</keyword>
<dbReference type="eggNOG" id="ENOG502RZE9">
    <property type="taxonomic scope" value="Eukaryota"/>
</dbReference>
<dbReference type="Pfam" id="PF13879">
    <property type="entry name" value="Hmw_CFAP97"/>
    <property type="match status" value="1"/>
</dbReference>
<dbReference type="AlphaFoldDB" id="W5M4D0"/>
<dbReference type="Ensembl" id="ENSLOCT00000003245.1">
    <property type="protein sequence ID" value="ENSLOCP00000003238.1"/>
    <property type="gene ID" value="ENSLOCG00000002754.1"/>
</dbReference>
<dbReference type="Proteomes" id="UP000018468">
    <property type="component" value="Linkage group LG17"/>
</dbReference>
<evidence type="ECO:0000313" key="3">
    <source>
        <dbReference type="Proteomes" id="UP000018468"/>
    </source>
</evidence>
<dbReference type="Bgee" id="ENSLOCG00000002754">
    <property type="expression patterns" value="Expressed in brain and 5 other cell types or tissues"/>
</dbReference>
<proteinExistence type="inferred from homology"/>
<dbReference type="InterPro" id="IPR029488">
    <property type="entry name" value="Hmw/CFAP97"/>
</dbReference>
<name>W5M4D0_LEPOC</name>
<reference evidence="3" key="1">
    <citation type="submission" date="2011-12" db="EMBL/GenBank/DDBJ databases">
        <title>The Draft Genome of Lepisosteus oculatus.</title>
        <authorList>
            <consortium name="The Broad Institute Genome Assembly &amp; Analysis Group"/>
            <consortium name="Computational R&amp;D Group"/>
            <consortium name="and Sequencing Platform"/>
            <person name="Di Palma F."/>
            <person name="Alfoldi J."/>
            <person name="Johnson J."/>
            <person name="Berlin A."/>
            <person name="Gnerre S."/>
            <person name="Jaffe D."/>
            <person name="MacCallum I."/>
            <person name="Young S."/>
            <person name="Walker B.J."/>
            <person name="Lander E.S."/>
            <person name="Lindblad-Toh K."/>
        </authorList>
    </citation>
    <scope>NUCLEOTIDE SEQUENCE [LARGE SCALE GENOMIC DNA]</scope>
</reference>
<dbReference type="PANTHER" id="PTHR33768:SF7">
    <property type="entry name" value="CFAP97 DOMAIN CONTAINING 2"/>
    <property type="match status" value="1"/>
</dbReference>
<evidence type="ECO:0000256" key="1">
    <source>
        <dbReference type="ARBA" id="ARBA00008315"/>
    </source>
</evidence>
<protein>
    <submittedName>
        <fullName evidence="2">CFAP97 domain containing 2</fullName>
    </submittedName>
</protein>
<evidence type="ECO:0000313" key="2">
    <source>
        <dbReference type="Ensembl" id="ENSLOCP00000003238.1"/>
    </source>
</evidence>